<reference evidence="5 6" key="1">
    <citation type="journal article" date="2018" name="ACS Chem. Biol.">
        <title>Ketoreductase domain dysfunction expands chemodiversity: malyngamide biosynthesis in the cyanobacterium Okeania hirsuta.</title>
        <authorList>
            <person name="Moss N.A."/>
            <person name="Leao T."/>
            <person name="Rankin M."/>
            <person name="McCullough T.M."/>
            <person name="Qu P."/>
            <person name="Korobeynikov A."/>
            <person name="Smith J.L."/>
            <person name="Gerwick L."/>
            <person name="Gerwick W.H."/>
        </authorList>
    </citation>
    <scope>NUCLEOTIDE SEQUENCE [LARGE SCALE GENOMIC DNA]</scope>
    <source>
        <strain evidence="5 6">PAB10Feb10-1</strain>
    </source>
</reference>
<accession>A0A3N6NVE7</accession>
<keyword evidence="3" id="KW-0812">Transmembrane</keyword>
<evidence type="ECO:0000313" key="6">
    <source>
        <dbReference type="Proteomes" id="UP000269154"/>
    </source>
</evidence>
<dbReference type="PANTHER" id="PTHR33393">
    <property type="entry name" value="POLYGLUTAMINE SYNTHESIS ACCESSORY PROTEIN RV0574C-RELATED"/>
    <property type="match status" value="1"/>
</dbReference>
<dbReference type="OrthoDB" id="9810906at2"/>
<keyword evidence="3" id="KW-1133">Transmembrane helix</keyword>
<comment type="caution">
    <text evidence="5">The sequence shown here is derived from an EMBL/GenBank/DDBJ whole genome shotgun (WGS) entry which is preliminary data.</text>
</comment>
<dbReference type="PANTHER" id="PTHR33393:SF13">
    <property type="entry name" value="PGA BIOSYNTHESIS PROTEIN CAPA"/>
    <property type="match status" value="1"/>
</dbReference>
<gene>
    <name evidence="5" type="ORF">D5R40_02145</name>
</gene>
<feature type="domain" description="Capsule synthesis protein CapA" evidence="4">
    <location>
        <begin position="184"/>
        <end position="417"/>
    </location>
</feature>
<dbReference type="Proteomes" id="UP000269154">
    <property type="component" value="Unassembled WGS sequence"/>
</dbReference>
<sequence>MTYTPTLTPPSLLELARSGDFKAISYWINKELKPQGISARVAKETTGYLQVLVEFQKEPPTEKLIKFICQQLYQLNSPLLERVNIIGRFRGSPNILWKQSVRIPLKRTLNNQSNIPTKSNNFKFQIFRSFILIGSVVATFILGCWVSYYEVLVRNSISSVETAAGKVRVINNIKLTNPNDPTVTLMFGGDVNLSHPVSDVVKEDYKLPFAKMDEYRKADLAMVNLENPLTRSTINSTNSQNKLAVDSNYVNVLTSGGVDLVNLANDQNKANNQQSLVETIDILEQANIHSVGAGKTKDEARKPKIIKVKGQKIAYLSYDDTDLQPNAGIVGVNSRHKDQIATDIQILRKQVDWIIVNYHWGVKLSEYPGDWQMDIARSTIDQGADLVVGHHPKVLQGAEIYKGQPIIYSLGNLISGDTSNQESDYETAILKVSLKPGKMKIEFLPIVVSKYQPQVVTGKKGEEILSHIAQISSVFHQPMRTPLKIDKIDSSAKFAGSNSSPSRSNSNILSTPTLPKLPPRSTENEQNSTDDSQNLSEGEAGVDSHNSFSLPPILNPEASAKEEREPFIKEPFIKEPFIELPRLRI</sequence>
<evidence type="ECO:0000259" key="4">
    <source>
        <dbReference type="SMART" id="SM00854"/>
    </source>
</evidence>
<feature type="region of interest" description="Disordered" evidence="2">
    <location>
        <begin position="492"/>
        <end position="571"/>
    </location>
</feature>
<dbReference type="SUPFAM" id="SSF56300">
    <property type="entry name" value="Metallo-dependent phosphatases"/>
    <property type="match status" value="1"/>
</dbReference>
<feature type="transmembrane region" description="Helical" evidence="3">
    <location>
        <begin position="126"/>
        <end position="148"/>
    </location>
</feature>
<dbReference type="EMBL" id="RCBY01000006">
    <property type="protein sequence ID" value="RQH55483.1"/>
    <property type="molecule type" value="Genomic_DNA"/>
</dbReference>
<dbReference type="RefSeq" id="WP_124143975.1">
    <property type="nucleotide sequence ID" value="NZ_CAWOKI010000379.1"/>
</dbReference>
<evidence type="ECO:0000256" key="2">
    <source>
        <dbReference type="SAM" id="MobiDB-lite"/>
    </source>
</evidence>
<dbReference type="InterPro" id="IPR052169">
    <property type="entry name" value="CW_Biosynth-Accessory"/>
</dbReference>
<organism evidence="5 6">
    <name type="scientific">Okeania hirsuta</name>
    <dbReference type="NCBI Taxonomy" id="1458930"/>
    <lineage>
        <taxon>Bacteria</taxon>
        <taxon>Bacillati</taxon>
        <taxon>Cyanobacteriota</taxon>
        <taxon>Cyanophyceae</taxon>
        <taxon>Oscillatoriophycideae</taxon>
        <taxon>Oscillatoriales</taxon>
        <taxon>Microcoleaceae</taxon>
        <taxon>Okeania</taxon>
    </lineage>
</organism>
<protein>
    <submittedName>
        <fullName evidence="5">CapA family protein</fullName>
    </submittedName>
</protein>
<evidence type="ECO:0000313" key="5">
    <source>
        <dbReference type="EMBL" id="RQH55483.1"/>
    </source>
</evidence>
<feature type="compositionally biased region" description="Low complexity" evidence="2">
    <location>
        <begin position="497"/>
        <end position="510"/>
    </location>
</feature>
<feature type="compositionally biased region" description="Polar residues" evidence="2">
    <location>
        <begin position="524"/>
        <end position="536"/>
    </location>
</feature>
<dbReference type="InterPro" id="IPR029052">
    <property type="entry name" value="Metallo-depent_PP-like"/>
</dbReference>
<dbReference type="SMART" id="SM00854">
    <property type="entry name" value="PGA_cap"/>
    <property type="match status" value="1"/>
</dbReference>
<evidence type="ECO:0000256" key="3">
    <source>
        <dbReference type="SAM" id="Phobius"/>
    </source>
</evidence>
<dbReference type="CDD" id="cd07381">
    <property type="entry name" value="MPP_CapA"/>
    <property type="match status" value="1"/>
</dbReference>
<comment type="similarity">
    <text evidence="1">Belongs to the CapA family.</text>
</comment>
<evidence type="ECO:0000256" key="1">
    <source>
        <dbReference type="ARBA" id="ARBA00005662"/>
    </source>
</evidence>
<keyword evidence="3" id="KW-0472">Membrane</keyword>
<feature type="compositionally biased region" description="Basic and acidic residues" evidence="2">
    <location>
        <begin position="559"/>
        <end position="571"/>
    </location>
</feature>
<dbReference type="Pfam" id="PF09587">
    <property type="entry name" value="PGA_cap"/>
    <property type="match status" value="1"/>
</dbReference>
<name>A0A3N6NVE7_9CYAN</name>
<dbReference type="InterPro" id="IPR019079">
    <property type="entry name" value="Capsule_synth_CapA"/>
</dbReference>
<keyword evidence="6" id="KW-1185">Reference proteome</keyword>
<dbReference type="Gene3D" id="3.60.21.10">
    <property type="match status" value="1"/>
</dbReference>
<dbReference type="AlphaFoldDB" id="A0A3N6NVE7"/>
<proteinExistence type="inferred from homology"/>